<evidence type="ECO:0000313" key="2">
    <source>
        <dbReference type="EMBL" id="ADX86344.1"/>
    </source>
</evidence>
<keyword evidence="1" id="KW-0472">Membrane</keyword>
<dbReference type="GeneID" id="12419286"/>
<feature type="transmembrane region" description="Helical" evidence="1">
    <location>
        <begin position="161"/>
        <end position="179"/>
    </location>
</feature>
<reference evidence="2 3" key="1">
    <citation type="journal article" date="2011" name="J. Bacteriol.">
        <title>Genome analyses of icelandic strains of Sulfolobus islandicus, model organisms for genetic and virus-host interaction studies.</title>
        <authorList>
            <person name="Guo L."/>
            <person name="Brugger K."/>
            <person name="Liu C."/>
            <person name="Shah S.A."/>
            <person name="Zheng H."/>
            <person name="Zhu Y."/>
            <person name="Wang S."/>
            <person name="Lillestol R.K."/>
            <person name="Chen L."/>
            <person name="Frank J."/>
            <person name="Prangishvili D."/>
            <person name="Paulin L."/>
            <person name="She Q."/>
            <person name="Huang L."/>
            <person name="Garrett R.A."/>
        </authorList>
    </citation>
    <scope>NUCLEOTIDE SEQUENCE [LARGE SCALE GENOMIC DNA]</scope>
    <source>
        <strain evidence="2 3">REY15A</strain>
    </source>
</reference>
<dbReference type="InterPro" id="IPR036259">
    <property type="entry name" value="MFS_trans_sf"/>
</dbReference>
<evidence type="ECO:0000313" key="3">
    <source>
        <dbReference type="Proteomes" id="UP000002664"/>
    </source>
</evidence>
<feature type="transmembrane region" description="Helical" evidence="1">
    <location>
        <begin position="7"/>
        <end position="29"/>
    </location>
</feature>
<protein>
    <submittedName>
        <fullName evidence="2">Uncharacterized protein</fullName>
    </submittedName>
</protein>
<feature type="transmembrane region" description="Helical" evidence="1">
    <location>
        <begin position="237"/>
        <end position="258"/>
    </location>
</feature>
<feature type="transmembrane region" description="Helical" evidence="1">
    <location>
        <begin position="357"/>
        <end position="376"/>
    </location>
</feature>
<feature type="transmembrane region" description="Helical" evidence="1">
    <location>
        <begin position="71"/>
        <end position="91"/>
    </location>
</feature>
<feature type="transmembrane region" description="Helical" evidence="1">
    <location>
        <begin position="270"/>
        <end position="287"/>
    </location>
</feature>
<proteinExistence type="predicted"/>
<organism evidence="2 3">
    <name type="scientific">Saccharolobus islandicus (strain REY15A)</name>
    <name type="common">Sulfolobus islandicus</name>
    <dbReference type="NCBI Taxonomy" id="930945"/>
    <lineage>
        <taxon>Archaea</taxon>
        <taxon>Thermoproteota</taxon>
        <taxon>Thermoprotei</taxon>
        <taxon>Sulfolobales</taxon>
        <taxon>Sulfolobaceae</taxon>
        <taxon>Saccharolobus</taxon>
    </lineage>
</organism>
<dbReference type="EMBL" id="CP002425">
    <property type="protein sequence ID" value="ADX86344.1"/>
    <property type="molecule type" value="Genomic_DNA"/>
</dbReference>
<sequence>MKIAKEIINVVFLLTLLNFVNAFIGYYFVINTYLVYNNLVISALVLILLNAPNVFSIPLPYIFKRLKSVKINVIIFPLLAFLVIFTLSLDLTPLEEILLIALFDFLILTVIRSLGYYARTLLDKYGEFIDYNSIQQIFFLGASIIALIIAGLFNTYLPRTYLPIIGFPLLIVVLLSMTLNDVKITLSSTNSFKVWVNYIKSNRIFMFLETRVYPVMALANASTVLFLKLVYVNKETFPEYITVVLVVSILAQAIGAIIALKWKSETTRKFLLLSLPAISIEYVFPFIRGDLITISVLTFLQSVLVAYVFIHINSIYQYIINKDVYVNVTVTQAVLTQVSIFIVSTLVSVIATVVGITYTYIGNATIMLLIVLFTIFSNTIKDIKAKD</sequence>
<keyword evidence="1" id="KW-1133">Transmembrane helix</keyword>
<feature type="transmembrane region" description="Helical" evidence="1">
    <location>
        <begin position="293"/>
        <end position="312"/>
    </location>
</feature>
<feature type="transmembrane region" description="Helical" evidence="1">
    <location>
        <begin position="137"/>
        <end position="155"/>
    </location>
</feature>
<dbReference type="Proteomes" id="UP000002664">
    <property type="component" value="Chromosome"/>
</dbReference>
<gene>
    <name evidence="2" type="ordered locus">SiRe_2293</name>
</gene>
<feature type="transmembrane region" description="Helical" evidence="1">
    <location>
        <begin position="35"/>
        <end position="59"/>
    </location>
</feature>
<keyword evidence="1" id="KW-0812">Transmembrane</keyword>
<dbReference type="KEGG" id="sir:SiRe_2293"/>
<dbReference type="HOGENOM" id="CLU_060061_0_0_2"/>
<feature type="transmembrane region" description="Helical" evidence="1">
    <location>
        <begin position="97"/>
        <end position="117"/>
    </location>
</feature>
<keyword evidence="3" id="KW-1185">Reference proteome</keyword>
<feature type="transmembrane region" description="Helical" evidence="1">
    <location>
        <begin position="212"/>
        <end position="231"/>
    </location>
</feature>
<dbReference type="AlphaFoldDB" id="F0ND47"/>
<accession>F0ND47</accession>
<evidence type="ECO:0000256" key="1">
    <source>
        <dbReference type="SAM" id="Phobius"/>
    </source>
</evidence>
<feature type="transmembrane region" description="Helical" evidence="1">
    <location>
        <begin position="324"/>
        <end position="351"/>
    </location>
</feature>
<name>F0ND47_SACI5</name>
<dbReference type="SUPFAM" id="SSF103473">
    <property type="entry name" value="MFS general substrate transporter"/>
    <property type="match status" value="1"/>
</dbReference>
<dbReference type="STRING" id="930945.SiRe_2293"/>
<dbReference type="RefSeq" id="WP_014513127.1">
    <property type="nucleotide sequence ID" value="NC_017276.1"/>
</dbReference>